<evidence type="ECO:0000313" key="2">
    <source>
        <dbReference type="EMBL" id="KAG5299167.1"/>
    </source>
</evidence>
<evidence type="ECO:0000313" key="3">
    <source>
        <dbReference type="Proteomes" id="UP000670092"/>
    </source>
</evidence>
<gene>
    <name evidence="2" type="ORF">I7I52_09382</name>
</gene>
<protein>
    <submittedName>
        <fullName evidence="2">Uncharacterized protein</fullName>
    </submittedName>
</protein>
<feature type="region of interest" description="Disordered" evidence="1">
    <location>
        <begin position="1"/>
        <end position="61"/>
    </location>
</feature>
<feature type="compositionally biased region" description="Basic and acidic residues" evidence="1">
    <location>
        <begin position="52"/>
        <end position="61"/>
    </location>
</feature>
<reference evidence="2 3" key="1">
    <citation type="submission" date="2021-01" db="EMBL/GenBank/DDBJ databases">
        <title>Chromosome-level genome assembly of a human fungal pathogen reveals clustering of transcriptionally co-regulated genes.</title>
        <authorList>
            <person name="Voorhies M."/>
            <person name="Cohen S."/>
            <person name="Shea T.P."/>
            <person name="Petrus S."/>
            <person name="Munoz J.F."/>
            <person name="Poplawski S."/>
            <person name="Goldman W.E."/>
            <person name="Michael T."/>
            <person name="Cuomo C.A."/>
            <person name="Sil A."/>
            <person name="Beyhan S."/>
        </authorList>
    </citation>
    <scope>NUCLEOTIDE SEQUENCE [LARGE SCALE GENOMIC DNA]</scope>
    <source>
        <strain evidence="2 3">G184AR</strain>
    </source>
</reference>
<evidence type="ECO:0000256" key="1">
    <source>
        <dbReference type="SAM" id="MobiDB-lite"/>
    </source>
</evidence>
<comment type="caution">
    <text evidence="2">The sequence shown here is derived from an EMBL/GenBank/DDBJ whole genome shotgun (WGS) entry which is preliminary data.</text>
</comment>
<dbReference type="EMBL" id="JAEVHI010000002">
    <property type="protein sequence ID" value="KAG5299167.1"/>
    <property type="molecule type" value="Genomic_DNA"/>
</dbReference>
<dbReference type="VEuPathDB" id="FungiDB:I7I52_09382"/>
<proteinExistence type="predicted"/>
<organism evidence="2 3">
    <name type="scientific">Ajellomyces capsulatus</name>
    <name type="common">Darling's disease fungus</name>
    <name type="synonym">Histoplasma capsulatum</name>
    <dbReference type="NCBI Taxonomy" id="5037"/>
    <lineage>
        <taxon>Eukaryota</taxon>
        <taxon>Fungi</taxon>
        <taxon>Dikarya</taxon>
        <taxon>Ascomycota</taxon>
        <taxon>Pezizomycotina</taxon>
        <taxon>Eurotiomycetes</taxon>
        <taxon>Eurotiomycetidae</taxon>
        <taxon>Onygenales</taxon>
        <taxon>Ajellomycetaceae</taxon>
        <taxon>Histoplasma</taxon>
    </lineage>
</organism>
<feature type="compositionally biased region" description="Basic and acidic residues" evidence="1">
    <location>
        <begin position="13"/>
        <end position="25"/>
    </location>
</feature>
<dbReference type="AlphaFoldDB" id="A0A8H7YWD7"/>
<accession>A0A8H7YWD7</accession>
<name>A0A8H7YWD7_AJECA</name>
<dbReference type="Proteomes" id="UP000670092">
    <property type="component" value="Unassembled WGS sequence"/>
</dbReference>
<sequence length="61" mass="6670">MVASEGLAAPKSGRPERNSFFDKTESTSTSFPPTDNVEPGRRGELNMILPKSRPDMSCRDA</sequence>